<dbReference type="Gene3D" id="1.10.510.10">
    <property type="entry name" value="Transferase(Phosphotransferase) domain 1"/>
    <property type="match status" value="1"/>
</dbReference>
<dbReference type="PROSITE" id="PS50011">
    <property type="entry name" value="PROTEIN_KINASE_DOM"/>
    <property type="match status" value="1"/>
</dbReference>
<gene>
    <name evidence="3" type="ORF">C2G38_1628802</name>
</gene>
<evidence type="ECO:0000313" key="3">
    <source>
        <dbReference type="EMBL" id="RIB30645.1"/>
    </source>
</evidence>
<accession>A0A397W7G5</accession>
<evidence type="ECO:0000259" key="2">
    <source>
        <dbReference type="PROSITE" id="PS50011"/>
    </source>
</evidence>
<keyword evidence="4" id="KW-1185">Reference proteome</keyword>
<dbReference type="InterPro" id="IPR017441">
    <property type="entry name" value="Protein_kinase_ATP_BS"/>
</dbReference>
<keyword evidence="1" id="KW-0067">ATP-binding</keyword>
<evidence type="ECO:0000313" key="4">
    <source>
        <dbReference type="Proteomes" id="UP000266673"/>
    </source>
</evidence>
<dbReference type="GO" id="GO:0005524">
    <property type="term" value="F:ATP binding"/>
    <property type="evidence" value="ECO:0007669"/>
    <property type="project" value="UniProtKB-UniRule"/>
</dbReference>
<keyword evidence="1" id="KW-0547">Nucleotide-binding</keyword>
<evidence type="ECO:0000256" key="1">
    <source>
        <dbReference type="PROSITE-ProRule" id="PRU10141"/>
    </source>
</evidence>
<comment type="caution">
    <text evidence="3">The sequence shown here is derived from an EMBL/GenBank/DDBJ whole genome shotgun (WGS) entry which is preliminary data.</text>
</comment>
<reference evidence="3 4" key="1">
    <citation type="submission" date="2018-06" db="EMBL/GenBank/DDBJ databases">
        <title>Comparative genomics reveals the genomic features of Rhizophagus irregularis, R. cerebriforme, R. diaphanum and Gigaspora rosea, and their symbiotic lifestyle signature.</title>
        <authorList>
            <person name="Morin E."/>
            <person name="San Clemente H."/>
            <person name="Chen E.C.H."/>
            <person name="De La Providencia I."/>
            <person name="Hainaut M."/>
            <person name="Kuo A."/>
            <person name="Kohler A."/>
            <person name="Murat C."/>
            <person name="Tang N."/>
            <person name="Roy S."/>
            <person name="Loubradou J."/>
            <person name="Henrissat B."/>
            <person name="Grigoriev I.V."/>
            <person name="Corradi N."/>
            <person name="Roux C."/>
            <person name="Martin F.M."/>
        </authorList>
    </citation>
    <scope>NUCLEOTIDE SEQUENCE [LARGE SCALE GENOMIC DNA]</scope>
    <source>
        <strain evidence="3 4">DAOM 194757</strain>
    </source>
</reference>
<proteinExistence type="predicted"/>
<feature type="domain" description="Protein kinase" evidence="2">
    <location>
        <begin position="17"/>
        <end position="118"/>
    </location>
</feature>
<protein>
    <recommendedName>
        <fullName evidence="2">Protein kinase domain-containing protein</fullName>
    </recommendedName>
</protein>
<dbReference type="GO" id="GO:0004672">
    <property type="term" value="F:protein kinase activity"/>
    <property type="evidence" value="ECO:0007669"/>
    <property type="project" value="InterPro"/>
</dbReference>
<dbReference type="PROSITE" id="PS00107">
    <property type="entry name" value="PROTEIN_KINASE_ATP"/>
    <property type="match status" value="1"/>
</dbReference>
<feature type="binding site" evidence="1">
    <location>
        <position position="50"/>
    </location>
    <ligand>
        <name>ATP</name>
        <dbReference type="ChEBI" id="CHEBI:30616"/>
    </ligand>
</feature>
<organism evidence="3 4">
    <name type="scientific">Gigaspora rosea</name>
    <dbReference type="NCBI Taxonomy" id="44941"/>
    <lineage>
        <taxon>Eukaryota</taxon>
        <taxon>Fungi</taxon>
        <taxon>Fungi incertae sedis</taxon>
        <taxon>Mucoromycota</taxon>
        <taxon>Glomeromycotina</taxon>
        <taxon>Glomeromycetes</taxon>
        <taxon>Diversisporales</taxon>
        <taxon>Gigasporaceae</taxon>
        <taxon>Gigaspora</taxon>
    </lineage>
</organism>
<dbReference type="Proteomes" id="UP000266673">
    <property type="component" value="Unassembled WGS sequence"/>
</dbReference>
<dbReference type="InterPro" id="IPR011009">
    <property type="entry name" value="Kinase-like_dom_sf"/>
</dbReference>
<sequence length="118" mass="13864">MIIKNNYQTPIVPYREFENIYEIGKGGFATVYRARWYDKSRNLNTTVALKKLDSNNHKELIKDLRIYCEIGDVDPSFLKCFGISKDKNGNYILILEYARKTSLSKNLRDVSQMDWEKS</sequence>
<dbReference type="Pfam" id="PF07714">
    <property type="entry name" value="PK_Tyr_Ser-Thr"/>
    <property type="match status" value="1"/>
</dbReference>
<dbReference type="InterPro" id="IPR001245">
    <property type="entry name" value="Ser-Thr/Tyr_kinase_cat_dom"/>
</dbReference>
<dbReference type="AlphaFoldDB" id="A0A397W7G5"/>
<dbReference type="OrthoDB" id="2425401at2759"/>
<name>A0A397W7G5_9GLOM</name>
<dbReference type="SUPFAM" id="SSF56112">
    <property type="entry name" value="Protein kinase-like (PK-like)"/>
    <property type="match status" value="1"/>
</dbReference>
<dbReference type="InterPro" id="IPR000719">
    <property type="entry name" value="Prot_kinase_dom"/>
</dbReference>
<dbReference type="EMBL" id="QKWP01000008">
    <property type="protein sequence ID" value="RIB30645.1"/>
    <property type="molecule type" value="Genomic_DNA"/>
</dbReference>